<dbReference type="InterPro" id="IPR051884">
    <property type="entry name" value="Bis(5'-adenosyl)-TPase_reg"/>
</dbReference>
<dbReference type="InterPro" id="IPR011146">
    <property type="entry name" value="HIT-like"/>
</dbReference>
<dbReference type="EMBL" id="CABIKO010000019">
    <property type="protein sequence ID" value="VVA16364.1"/>
    <property type="molecule type" value="Genomic_DNA"/>
</dbReference>
<proteinExistence type="predicted"/>
<dbReference type="InParanoid" id="A0A5E4EL39"/>
<dbReference type="AlphaFoldDB" id="A0A5E4EL39"/>
<dbReference type="SUPFAM" id="SSF54197">
    <property type="entry name" value="HIT-like"/>
    <property type="match status" value="1"/>
</dbReference>
<dbReference type="FunFam" id="3.30.428.10:FF:000011">
    <property type="entry name" value="Fragile histidine triad"/>
    <property type="match status" value="1"/>
</dbReference>
<evidence type="ECO:0000313" key="7">
    <source>
        <dbReference type="Proteomes" id="UP000327085"/>
    </source>
</evidence>
<dbReference type="Gene3D" id="3.30.428.10">
    <property type="entry name" value="HIT-like"/>
    <property type="match status" value="2"/>
</dbReference>
<feature type="domain" description="HIT" evidence="5">
    <location>
        <begin position="267"/>
        <end position="314"/>
    </location>
</feature>
<feature type="coiled-coil region" evidence="4">
    <location>
        <begin position="315"/>
        <end position="357"/>
    </location>
</feature>
<dbReference type="PANTHER" id="PTHR46243">
    <property type="entry name" value="BIS(5'-ADENOSYL)-TRIPHOSPHATASE"/>
    <property type="match status" value="1"/>
</dbReference>
<dbReference type="GO" id="GO:0000166">
    <property type="term" value="F:nucleotide binding"/>
    <property type="evidence" value="ECO:0007669"/>
    <property type="project" value="UniProtKB-KW"/>
</dbReference>
<dbReference type="GO" id="GO:0047627">
    <property type="term" value="F:adenylylsulfatase activity"/>
    <property type="evidence" value="ECO:0007669"/>
    <property type="project" value="UniProtKB-ARBA"/>
</dbReference>
<protein>
    <recommendedName>
        <fullName evidence="5">HIT domain-containing protein</fullName>
    </recommendedName>
</protein>
<evidence type="ECO:0000256" key="2">
    <source>
        <dbReference type="ARBA" id="ARBA00022801"/>
    </source>
</evidence>
<evidence type="ECO:0000256" key="4">
    <source>
        <dbReference type="SAM" id="Coils"/>
    </source>
</evidence>
<dbReference type="Pfam" id="PF01230">
    <property type="entry name" value="HIT"/>
    <property type="match status" value="1"/>
</dbReference>
<keyword evidence="2" id="KW-0378">Hydrolase</keyword>
<organism evidence="6 7">
    <name type="scientific">Prunus dulcis</name>
    <name type="common">Almond</name>
    <name type="synonym">Amygdalus dulcis</name>
    <dbReference type="NCBI Taxonomy" id="3755"/>
    <lineage>
        <taxon>Eukaryota</taxon>
        <taxon>Viridiplantae</taxon>
        <taxon>Streptophyta</taxon>
        <taxon>Embryophyta</taxon>
        <taxon>Tracheophyta</taxon>
        <taxon>Spermatophyta</taxon>
        <taxon>Magnoliopsida</taxon>
        <taxon>eudicotyledons</taxon>
        <taxon>Gunneridae</taxon>
        <taxon>Pentapetalae</taxon>
        <taxon>rosids</taxon>
        <taxon>fabids</taxon>
        <taxon>Rosales</taxon>
        <taxon>Rosaceae</taxon>
        <taxon>Amygdaloideae</taxon>
        <taxon>Amygdaleae</taxon>
        <taxon>Prunus</taxon>
    </lineage>
</organism>
<name>A0A5E4EL39_PRUDU</name>
<feature type="short sequence motif" description="Histidine triad motif" evidence="3">
    <location>
        <begin position="299"/>
        <end position="303"/>
    </location>
</feature>
<dbReference type="Proteomes" id="UP000327085">
    <property type="component" value="Chromosome 6"/>
</dbReference>
<evidence type="ECO:0000256" key="3">
    <source>
        <dbReference type="PROSITE-ProRule" id="PRU00464"/>
    </source>
</evidence>
<keyword evidence="4" id="KW-0175">Coiled coil</keyword>
<dbReference type="PROSITE" id="PS00892">
    <property type="entry name" value="HIT_1"/>
    <property type="match status" value="1"/>
</dbReference>
<dbReference type="InterPro" id="IPR036265">
    <property type="entry name" value="HIT-like_sf"/>
</dbReference>
<dbReference type="PROSITE" id="PS51084">
    <property type="entry name" value="HIT_2"/>
    <property type="match status" value="1"/>
</dbReference>
<reference evidence="7" key="1">
    <citation type="journal article" date="2020" name="Plant J.">
        <title>Transposons played a major role in the diversification between the closely related almond and peach genomes: results from the almond genome sequence.</title>
        <authorList>
            <person name="Alioto T."/>
            <person name="Alexiou K.G."/>
            <person name="Bardil A."/>
            <person name="Barteri F."/>
            <person name="Castanera R."/>
            <person name="Cruz F."/>
            <person name="Dhingra A."/>
            <person name="Duval H."/>
            <person name="Fernandez I Marti A."/>
            <person name="Frias L."/>
            <person name="Galan B."/>
            <person name="Garcia J.L."/>
            <person name="Howad W."/>
            <person name="Gomez-Garrido J."/>
            <person name="Gut M."/>
            <person name="Julca I."/>
            <person name="Morata J."/>
            <person name="Puigdomenech P."/>
            <person name="Ribeca P."/>
            <person name="Rubio Cabetas M.J."/>
            <person name="Vlasova A."/>
            <person name="Wirthensohn M."/>
            <person name="Garcia-Mas J."/>
            <person name="Gabaldon T."/>
            <person name="Casacuberta J.M."/>
            <person name="Arus P."/>
        </authorList>
    </citation>
    <scope>NUCLEOTIDE SEQUENCE [LARGE SCALE GENOMIC DNA]</scope>
    <source>
        <strain evidence="7">cv. Texas</strain>
    </source>
</reference>
<keyword evidence="1" id="KW-0547">Nucleotide-binding</keyword>
<sequence length="359" mass="40333">MHNLLLVDKSESFPPFMKSSILCQCDHLINVLPHCACPGSSSFDTTVSKKLSCEASQQCPALKGREVEKLPGEAIVRRRGLGGARPVKERSTATLDALNLNPDEEEEATEGRADIRDVMLHVLMEEAKQLHLQSHCRRATTRLNWLCGIKKGEARAQPIGFEHAYRGPYVMKIKHRAQGSKTQEEESVSAQLQEQMLLSTVASSVVGRFITRSSRVSGIPDPSFFTTSTKMALEQFTFGPYKIDSREVFYSTHLSYALVNLRPVVPAQKVGSQLETYHKASSLTLTIQDGPQAGQTVPHVHIHIIPRKGGDFKENDEIYDALDEKEKELKQKLDLDKDRKDRSLDEMAQEAEEYRKLFL</sequence>
<dbReference type="InterPro" id="IPR019808">
    <property type="entry name" value="Histidine_triad_CS"/>
</dbReference>
<evidence type="ECO:0000313" key="6">
    <source>
        <dbReference type="EMBL" id="VVA16364.1"/>
    </source>
</evidence>
<gene>
    <name evidence="6" type="ORF">ALMOND_2B035178</name>
</gene>
<accession>A0A5E4EL39</accession>
<evidence type="ECO:0000259" key="5">
    <source>
        <dbReference type="PROSITE" id="PS51084"/>
    </source>
</evidence>
<dbReference type="Gramene" id="VVA16364">
    <property type="protein sequence ID" value="VVA16364"/>
    <property type="gene ID" value="Prudul26B035178"/>
</dbReference>
<evidence type="ECO:0000256" key="1">
    <source>
        <dbReference type="ARBA" id="ARBA00022741"/>
    </source>
</evidence>
<dbReference type="PANTHER" id="PTHR46243:SF1">
    <property type="entry name" value="BIS(5'-ADENOSYL)-TRIPHOSPHATASE"/>
    <property type="match status" value="1"/>
</dbReference>